<reference evidence="1" key="1">
    <citation type="submission" date="2022-09" db="EMBL/GenBank/DDBJ databases">
        <title>Diverse halophilic archaea isolated from saline environments.</title>
        <authorList>
            <person name="Cui H.-L."/>
        </authorList>
    </citation>
    <scope>NUCLEOTIDE SEQUENCE</scope>
    <source>
        <strain evidence="1">ZS-35-S2</strain>
    </source>
</reference>
<dbReference type="Gene3D" id="3.30.1440.10">
    <property type="match status" value="1"/>
</dbReference>
<dbReference type="Proteomes" id="UP001057580">
    <property type="component" value="Chromosome"/>
</dbReference>
<dbReference type="KEGG" id="ssai:N0B31_06945"/>
<dbReference type="InterPro" id="IPR022803">
    <property type="entry name" value="Ribosomal_uL5_dom_sf"/>
</dbReference>
<dbReference type="RefSeq" id="WP_260595140.1">
    <property type="nucleotide sequence ID" value="NZ_CP104003.1"/>
</dbReference>
<proteinExistence type="predicted"/>
<keyword evidence="2" id="KW-1185">Reference proteome</keyword>
<organism evidence="1 2">
    <name type="scientific">Salinirubellus salinus</name>
    <dbReference type="NCBI Taxonomy" id="1364945"/>
    <lineage>
        <taxon>Archaea</taxon>
        <taxon>Methanobacteriati</taxon>
        <taxon>Methanobacteriota</taxon>
        <taxon>Stenosarchaea group</taxon>
        <taxon>Halobacteria</taxon>
        <taxon>Halobacteriales</taxon>
        <taxon>Natronomonadaceae</taxon>
        <taxon>Salinirubellus</taxon>
    </lineage>
</organism>
<dbReference type="SUPFAM" id="SSF55282">
    <property type="entry name" value="RL5-like"/>
    <property type="match status" value="1"/>
</dbReference>
<dbReference type="PANTHER" id="PTHR38816">
    <property type="entry name" value="EXOSOME SUBUNIT, DUF54 FAMILY-RELATED"/>
    <property type="match status" value="1"/>
</dbReference>
<name>A0A9E7R7C6_9EURY</name>
<evidence type="ECO:0000313" key="1">
    <source>
        <dbReference type="EMBL" id="UWM56020.1"/>
    </source>
</evidence>
<dbReference type="Pfam" id="PF01877">
    <property type="entry name" value="RNA_binding"/>
    <property type="match status" value="1"/>
</dbReference>
<dbReference type="GeneID" id="74942145"/>
<evidence type="ECO:0000313" key="2">
    <source>
        <dbReference type="Proteomes" id="UP001057580"/>
    </source>
</evidence>
<dbReference type="PANTHER" id="PTHR38816:SF1">
    <property type="entry name" value="EXOSOME SUBUNIT"/>
    <property type="match status" value="1"/>
</dbReference>
<dbReference type="InterPro" id="IPR002739">
    <property type="entry name" value="PAB1135-like"/>
</dbReference>
<gene>
    <name evidence="1" type="ORF">N0B31_06945</name>
</gene>
<dbReference type="NCBIfam" id="NF011141">
    <property type="entry name" value="PRK14555.1-1"/>
    <property type="match status" value="1"/>
</dbReference>
<dbReference type="AlphaFoldDB" id="A0A9E7R7C6"/>
<accession>A0A9E7R7C6</accession>
<dbReference type="EMBL" id="CP104003">
    <property type="protein sequence ID" value="UWM56020.1"/>
    <property type="molecule type" value="Genomic_DNA"/>
</dbReference>
<sequence>MSGVPFHYVDLRAFCYATEDEKRVEQALRTFLPARGDDDPRDPIPLERETSEGFHGDRILVLSARLERADEVRYALSRLAEAEDFDRLLDEVESRVDDNCAFYVQLDKQVAFRGDVRLGEGLTFRAKVEAYPAKRETAIENARETLQSLREP</sequence>
<protein>
    <submittedName>
        <fullName evidence="1">RNA-binding protein</fullName>
    </submittedName>
</protein>